<sequence length="37" mass="4098">MPRRRVVSGGTLPHVALDSKPLACVMLTPCELFLPYE</sequence>
<protein>
    <submittedName>
        <fullName evidence="1">Uncharacterized protein</fullName>
    </submittedName>
</protein>
<proteinExistence type="predicted"/>
<reference evidence="1 2" key="1">
    <citation type="submission" date="2019-06" db="EMBL/GenBank/DDBJ databases">
        <title>Genomic Encyclopedia of Type Strains, Phase IV (KMG-V): Genome sequencing to study the core and pangenomes of soil and plant-associated prokaryotes.</title>
        <authorList>
            <person name="Whitman W."/>
        </authorList>
    </citation>
    <scope>NUCLEOTIDE SEQUENCE [LARGE SCALE GENOMIC DNA]</scope>
    <source>
        <strain evidence="1 2">BR 11622</strain>
    </source>
</reference>
<evidence type="ECO:0000313" key="1">
    <source>
        <dbReference type="EMBL" id="TWB40559.1"/>
    </source>
</evidence>
<comment type="caution">
    <text evidence="1">The sequence shown here is derived from an EMBL/GenBank/DDBJ whole genome shotgun (WGS) entry which is preliminary data.</text>
</comment>
<name>A0A560H3Z7_9PROT</name>
<dbReference type="AlphaFoldDB" id="A0A560H3Z7"/>
<dbReference type="Proteomes" id="UP000315751">
    <property type="component" value="Unassembled WGS sequence"/>
</dbReference>
<evidence type="ECO:0000313" key="2">
    <source>
        <dbReference type="Proteomes" id="UP000315751"/>
    </source>
</evidence>
<accession>A0A560H3Z7</accession>
<organism evidence="1 2">
    <name type="scientific">Nitrospirillum amazonense</name>
    <dbReference type="NCBI Taxonomy" id="28077"/>
    <lineage>
        <taxon>Bacteria</taxon>
        <taxon>Pseudomonadati</taxon>
        <taxon>Pseudomonadota</taxon>
        <taxon>Alphaproteobacteria</taxon>
        <taxon>Rhodospirillales</taxon>
        <taxon>Azospirillaceae</taxon>
        <taxon>Nitrospirillum</taxon>
    </lineage>
</organism>
<keyword evidence="2" id="KW-1185">Reference proteome</keyword>
<dbReference type="EMBL" id="VITR01000009">
    <property type="protein sequence ID" value="TWB40559.1"/>
    <property type="molecule type" value="Genomic_DNA"/>
</dbReference>
<gene>
    <name evidence="1" type="ORF">FBZ90_109162</name>
</gene>